<evidence type="ECO:0000313" key="4">
    <source>
        <dbReference type="EMBL" id="ALO02587.1"/>
    </source>
</evidence>
<proteinExistence type="inferred from homology"/>
<dbReference type="EMBL" id="KT454827">
    <property type="protein sequence ID" value="ALO02611.1"/>
    <property type="molecule type" value="Genomic_DNA"/>
</dbReference>
<keyword evidence="2" id="KW-0945">Host-virus interaction</keyword>
<dbReference type="EMBL" id="KT454823">
    <property type="protein sequence ID" value="ALO02587.1"/>
    <property type="molecule type" value="Genomic_DNA"/>
</dbReference>
<feature type="region of interest" description="Disordered" evidence="3">
    <location>
        <begin position="85"/>
        <end position="106"/>
    </location>
</feature>
<comment type="similarity">
    <text evidence="1">Belongs to the geminiviridae protein AC4/C4 family.</text>
</comment>
<evidence type="ECO:0000313" key="5">
    <source>
        <dbReference type="EMBL" id="ALO02593.1"/>
    </source>
</evidence>
<accession>A0A191KVA6</accession>
<dbReference type="Pfam" id="PF01492">
    <property type="entry name" value="Gemini_C4"/>
    <property type="match status" value="1"/>
</dbReference>
<feature type="compositionally biased region" description="Low complexity" evidence="3">
    <location>
        <begin position="87"/>
        <end position="99"/>
    </location>
</feature>
<dbReference type="EMBL" id="KT454824">
    <property type="protein sequence ID" value="ALO02593.1"/>
    <property type="molecule type" value="Genomic_DNA"/>
</dbReference>
<organism evidence="4">
    <name type="scientific">Chayote yellow mosaic virus</name>
    <dbReference type="NCBI Taxonomy" id="222450"/>
    <lineage>
        <taxon>Viruses</taxon>
        <taxon>Monodnaviria</taxon>
        <taxon>Shotokuvirae</taxon>
        <taxon>Cressdnaviricota</taxon>
        <taxon>Repensiviricetes</taxon>
        <taxon>Geplafuvirales</taxon>
        <taxon>Geminiviridae</taxon>
        <taxon>Begomovirus</taxon>
        <taxon>Begomovirus chayotis</taxon>
    </lineage>
</organism>
<protein>
    <submittedName>
        <fullName evidence="4">C4</fullName>
    </submittedName>
</protein>
<evidence type="ECO:0000256" key="1">
    <source>
        <dbReference type="ARBA" id="ARBA00008996"/>
    </source>
</evidence>
<evidence type="ECO:0000256" key="2">
    <source>
        <dbReference type="ARBA" id="ARBA00022581"/>
    </source>
</evidence>
<evidence type="ECO:0000313" key="6">
    <source>
        <dbReference type="EMBL" id="ALO02611.1"/>
    </source>
</evidence>
<dbReference type="InterPro" id="IPR002488">
    <property type="entry name" value="Gemini_C4"/>
</dbReference>
<sequence length="128" mass="14486">MRRITSSLIHSALSRRRKHFPNYEAYARPRTRNTSKFVVSYTRMGNLICMPSFSSRANTSAKISDSSIWSPQLDQHISIQTFRELSRVPTSSPTSRRTVIASSGESSRSTDVVLEAAAIRLMTQPPRR</sequence>
<reference evidence="4" key="1">
    <citation type="submission" date="2015-08" db="EMBL/GenBank/DDBJ databases">
        <title>First report of Soybean chlorotic blotch virus and West African Asystasia virus 1 infecting cassava and a wild cassava relative in Cameroon and Togo.</title>
        <authorList>
            <person name="Leke W.N."/>
            <person name="Mignouna D.B."/>
            <person name="Brown J.K."/>
            <person name="Fondong V.N."/>
        </authorList>
    </citation>
    <scope>NUCLEOTIDE SEQUENCE</scope>
    <source>
        <strain evidence="4">Cameroon-Fluted pumpkin-19-14</strain>
        <strain evidence="5">Cameroon-Stinging nettle-28</strain>
        <strain evidence="6">Nigeria-Kubwa-Cover crop-44-14</strain>
    </source>
</reference>
<name>A0A191KVA6_9GEMI</name>
<evidence type="ECO:0000256" key="3">
    <source>
        <dbReference type="SAM" id="MobiDB-lite"/>
    </source>
</evidence>